<dbReference type="NCBIfam" id="TIGR04183">
    <property type="entry name" value="Por_Secre_tail"/>
    <property type="match status" value="1"/>
</dbReference>
<dbReference type="OrthoDB" id="8781670at2"/>
<organism evidence="4 5">
    <name type="scientific">Chryseobacterium piscicola</name>
    <dbReference type="NCBI Taxonomy" id="551459"/>
    <lineage>
        <taxon>Bacteria</taxon>
        <taxon>Pseudomonadati</taxon>
        <taxon>Bacteroidota</taxon>
        <taxon>Flavobacteriia</taxon>
        <taxon>Flavobacteriales</taxon>
        <taxon>Weeksellaceae</taxon>
        <taxon>Chryseobacterium group</taxon>
        <taxon>Chryseobacterium</taxon>
    </lineage>
</organism>
<name>A0A2S7KE72_9FLAO</name>
<accession>A0A2S7KE72</accession>
<evidence type="ECO:0000256" key="2">
    <source>
        <dbReference type="SAM" id="SignalP"/>
    </source>
</evidence>
<dbReference type="Gene3D" id="2.60.120.200">
    <property type="match status" value="1"/>
</dbReference>
<dbReference type="AlphaFoldDB" id="A0A2S7KE72"/>
<reference evidence="4 5" key="1">
    <citation type="submission" date="2016-11" db="EMBL/GenBank/DDBJ databases">
        <title>Whole genomes of Flavobacteriaceae.</title>
        <authorList>
            <person name="Stine C."/>
            <person name="Li C."/>
            <person name="Tadesse D."/>
        </authorList>
    </citation>
    <scope>NUCLEOTIDE SEQUENCE [LARGE SCALE GENOMIC DNA]</scope>
    <source>
        <strain evidence="4 5">DSM 21068</strain>
    </source>
</reference>
<keyword evidence="5" id="KW-1185">Reference proteome</keyword>
<evidence type="ECO:0000259" key="3">
    <source>
        <dbReference type="Pfam" id="PF18962"/>
    </source>
</evidence>
<dbReference type="RefSeq" id="WP_084566669.1">
    <property type="nucleotide sequence ID" value="NZ_FTOJ01000010.1"/>
</dbReference>
<feature type="chain" id="PRO_5015603374" description="Secretion system C-terminal sorting domain-containing protein" evidence="2">
    <location>
        <begin position="19"/>
        <end position="307"/>
    </location>
</feature>
<evidence type="ECO:0000256" key="1">
    <source>
        <dbReference type="ARBA" id="ARBA00022729"/>
    </source>
</evidence>
<evidence type="ECO:0000313" key="4">
    <source>
        <dbReference type="EMBL" id="PQA92713.1"/>
    </source>
</evidence>
<gene>
    <name evidence="4" type="ORF">B0A70_10025</name>
</gene>
<feature type="signal peptide" evidence="2">
    <location>
        <begin position="1"/>
        <end position="18"/>
    </location>
</feature>
<sequence>MKKILLICSLMSLGFTNAQFTNVYNYGFNAAFGSDWTVTNQSSPAGASTWTNSTYAVPLTAAIFGSGNTTTVPVGQSGGNNSFALVNFNSTTGAGIISNWLITPVVNVKDGDVVSFFTRKGTDGTQDYPDRLELRYSVVASTVNPTGGSAGLGSFTNVGVTVNPALATGFVYPKVWTKYQFAITGIGTTEIPVKFAFRYFVTDGGPSGNNSDLIGIDTFSVDRPILSVSDAKTKNKAVSIYPNPTSDFINFKTDDKIIKTEVFDAAGKNINVSLEDNQLDVRKLPAGQYVISIETSNGKFTEKFIKK</sequence>
<dbReference type="NCBIfam" id="NF038128">
    <property type="entry name" value="choice_anch_J"/>
    <property type="match status" value="1"/>
</dbReference>
<comment type="caution">
    <text evidence="4">The sequence shown here is derived from an EMBL/GenBank/DDBJ whole genome shotgun (WGS) entry which is preliminary data.</text>
</comment>
<dbReference type="Pfam" id="PF18962">
    <property type="entry name" value="Por_Secre_tail"/>
    <property type="match status" value="1"/>
</dbReference>
<protein>
    <recommendedName>
        <fullName evidence="3">Secretion system C-terminal sorting domain-containing protein</fullName>
    </recommendedName>
</protein>
<proteinExistence type="predicted"/>
<dbReference type="EMBL" id="MUGO01000014">
    <property type="protein sequence ID" value="PQA92713.1"/>
    <property type="molecule type" value="Genomic_DNA"/>
</dbReference>
<evidence type="ECO:0000313" key="5">
    <source>
        <dbReference type="Proteomes" id="UP000238314"/>
    </source>
</evidence>
<feature type="domain" description="Secretion system C-terminal sorting" evidence="3">
    <location>
        <begin position="240"/>
        <end position="305"/>
    </location>
</feature>
<dbReference type="Proteomes" id="UP000238314">
    <property type="component" value="Unassembled WGS sequence"/>
</dbReference>
<keyword evidence="1 2" id="KW-0732">Signal</keyword>
<dbReference type="InterPro" id="IPR026444">
    <property type="entry name" value="Secre_tail"/>
</dbReference>